<dbReference type="Proteomes" id="UP000503440">
    <property type="component" value="Chromosome"/>
</dbReference>
<proteinExistence type="predicted"/>
<feature type="region of interest" description="Disordered" evidence="1">
    <location>
        <begin position="56"/>
        <end position="143"/>
    </location>
</feature>
<name>A0A6C0Y0X5_9GAMM</name>
<dbReference type="RefSeq" id="WP_163145584.1">
    <property type="nucleotide sequence ID" value="NZ_CP044455.1"/>
</dbReference>
<dbReference type="EMBL" id="CP044455">
    <property type="protein sequence ID" value="QIC69680.1"/>
    <property type="molecule type" value="Genomic_DNA"/>
</dbReference>
<evidence type="ECO:0008006" key="4">
    <source>
        <dbReference type="Google" id="ProtNLM"/>
    </source>
</evidence>
<dbReference type="PROSITE" id="PS51257">
    <property type="entry name" value="PROKAR_LIPOPROTEIN"/>
    <property type="match status" value="1"/>
</dbReference>
<sequence length="143" mass="15833">MKKLAFVSLVAVALTGCVVTPYENGPRHSVYTGYDRGYSNYPYTVSRWEHERRPVYIQQRPSVKPVNRPHAQRPHGQKPGQANRPAHKPTQSKPAQSKPVKPNRPVANKPPVKKPQVSNPAKAKPVTALPPTSGVQRPLRPGV</sequence>
<dbReference type="AlphaFoldDB" id="A0A6C0Y0X5"/>
<organism evidence="2 3">
    <name type="scientific">Acinetobacter indicus</name>
    <dbReference type="NCBI Taxonomy" id="756892"/>
    <lineage>
        <taxon>Bacteria</taxon>
        <taxon>Pseudomonadati</taxon>
        <taxon>Pseudomonadota</taxon>
        <taxon>Gammaproteobacteria</taxon>
        <taxon>Moraxellales</taxon>
        <taxon>Moraxellaceae</taxon>
        <taxon>Acinetobacter</taxon>
    </lineage>
</organism>
<reference evidence="2 3" key="1">
    <citation type="submission" date="2019-09" db="EMBL/GenBank/DDBJ databases">
        <title>Non-baumannii Acinetobacter spp. carrying blaNDM-1 isolated in China.</title>
        <authorList>
            <person name="Cui C."/>
            <person name="Chen C."/>
            <person name="Sun J."/>
            <person name="Liu Y."/>
        </authorList>
    </citation>
    <scope>NUCLEOTIDE SEQUENCE [LARGE SCALE GENOMIC DNA]</scope>
    <source>
        <strain evidence="2 3">B18</strain>
    </source>
</reference>
<evidence type="ECO:0000313" key="2">
    <source>
        <dbReference type="EMBL" id="QIC69680.1"/>
    </source>
</evidence>
<evidence type="ECO:0000256" key="1">
    <source>
        <dbReference type="SAM" id="MobiDB-lite"/>
    </source>
</evidence>
<protein>
    <recommendedName>
        <fullName evidence="4">Lipoprotein</fullName>
    </recommendedName>
</protein>
<gene>
    <name evidence="2" type="ORF">FSC09_04290</name>
</gene>
<evidence type="ECO:0000313" key="3">
    <source>
        <dbReference type="Proteomes" id="UP000503440"/>
    </source>
</evidence>
<accession>A0A6C0Y0X5</accession>